<keyword evidence="4 9" id="KW-0456">Lyase</keyword>
<dbReference type="UniPathway" id="UPA00251">
    <property type="reaction ID" value="UER00320"/>
</dbReference>
<keyword evidence="5 9" id="KW-0627">Porphyrin biosynthesis</keyword>
<comment type="function">
    <text evidence="6 9">Catalyzes cyclization of the linear tetrapyrrole, hydroxymethylbilane, to the macrocyclic uroporphyrinogen III.</text>
</comment>
<accession>A0A1T5JYR3</accession>
<dbReference type="Pfam" id="PF02602">
    <property type="entry name" value="HEM4"/>
    <property type="match status" value="1"/>
</dbReference>
<dbReference type="RefSeq" id="WP_079573413.1">
    <property type="nucleotide sequence ID" value="NZ_FUZQ01000003.1"/>
</dbReference>
<dbReference type="GO" id="GO:0006782">
    <property type="term" value="P:protoporphyrinogen IX biosynthetic process"/>
    <property type="evidence" value="ECO:0007669"/>
    <property type="project" value="UniProtKB-UniRule"/>
</dbReference>
<evidence type="ECO:0000256" key="4">
    <source>
        <dbReference type="ARBA" id="ARBA00023239"/>
    </source>
</evidence>
<dbReference type="GO" id="GO:0004852">
    <property type="term" value="F:uroporphyrinogen-III synthase activity"/>
    <property type="evidence" value="ECO:0007669"/>
    <property type="project" value="UniProtKB-UniRule"/>
</dbReference>
<dbReference type="CDD" id="cd06578">
    <property type="entry name" value="HemD"/>
    <property type="match status" value="1"/>
</dbReference>
<dbReference type="GO" id="GO:0006780">
    <property type="term" value="P:uroporphyrinogen III biosynthetic process"/>
    <property type="evidence" value="ECO:0007669"/>
    <property type="project" value="UniProtKB-UniRule"/>
</dbReference>
<dbReference type="InterPro" id="IPR039793">
    <property type="entry name" value="UROS/Hem4"/>
</dbReference>
<dbReference type="AlphaFoldDB" id="A0A1T5JYR3"/>
<dbReference type="EC" id="4.2.1.75" evidence="3 9"/>
<name>A0A1T5JYR3_9MICO</name>
<evidence type="ECO:0000256" key="3">
    <source>
        <dbReference type="ARBA" id="ARBA00013109"/>
    </source>
</evidence>
<dbReference type="InterPro" id="IPR036108">
    <property type="entry name" value="4pyrrol_syn_uPrphyn_synt_sf"/>
</dbReference>
<dbReference type="SUPFAM" id="SSF69618">
    <property type="entry name" value="HemD-like"/>
    <property type="match status" value="1"/>
</dbReference>
<evidence type="ECO:0000256" key="7">
    <source>
        <dbReference type="ARBA" id="ARBA00040167"/>
    </source>
</evidence>
<dbReference type="EMBL" id="FUZQ01000003">
    <property type="protein sequence ID" value="SKC56541.1"/>
    <property type="molecule type" value="Genomic_DNA"/>
</dbReference>
<evidence type="ECO:0000256" key="5">
    <source>
        <dbReference type="ARBA" id="ARBA00023244"/>
    </source>
</evidence>
<evidence type="ECO:0000313" key="12">
    <source>
        <dbReference type="Proteomes" id="UP000189777"/>
    </source>
</evidence>
<keyword evidence="12" id="KW-1185">Reference proteome</keyword>
<evidence type="ECO:0000256" key="1">
    <source>
        <dbReference type="ARBA" id="ARBA00004772"/>
    </source>
</evidence>
<dbReference type="Gene3D" id="3.40.50.10090">
    <property type="match status" value="2"/>
</dbReference>
<dbReference type="OrthoDB" id="9815856at2"/>
<dbReference type="PANTHER" id="PTHR38042:SF1">
    <property type="entry name" value="UROPORPHYRINOGEN-III SYNTHASE, CHLOROPLASTIC"/>
    <property type="match status" value="1"/>
</dbReference>
<feature type="domain" description="Tetrapyrrole biosynthesis uroporphyrinogen III synthase" evidence="10">
    <location>
        <begin position="24"/>
        <end position="249"/>
    </location>
</feature>
<organism evidence="11 12">
    <name type="scientific">Krasilnikoviella flava</name>
    <dbReference type="NCBI Taxonomy" id="526729"/>
    <lineage>
        <taxon>Bacteria</taxon>
        <taxon>Bacillati</taxon>
        <taxon>Actinomycetota</taxon>
        <taxon>Actinomycetes</taxon>
        <taxon>Micrococcales</taxon>
        <taxon>Promicromonosporaceae</taxon>
        <taxon>Krasilnikoviella</taxon>
    </lineage>
</organism>
<dbReference type="Proteomes" id="UP000189777">
    <property type="component" value="Unassembled WGS sequence"/>
</dbReference>
<evidence type="ECO:0000256" key="6">
    <source>
        <dbReference type="ARBA" id="ARBA00037589"/>
    </source>
</evidence>
<evidence type="ECO:0000313" key="11">
    <source>
        <dbReference type="EMBL" id="SKC56541.1"/>
    </source>
</evidence>
<sequence length="280" mass="27564">MILDDAAGPRRAVLVARAPDRGAALARLLQGAGHDVVVAPVIERAPADDVAPLDDAVRGLARGAYAWAVVTSVNAVDALVDAAGRTGTSLAASHARWAAVGPATTRALEAAGVTTDLVPAGDATAAGLVAAFPDPAVTDPDLPSVLLPLGDLASPTLDDGLAVRGWVPHVVTAYRTVHHALPADVVTRARSGGFDVVVVSSGSVAREIAAQVGTGTPVVAIGVPSADAARDAGLAVAAVAAQPTDDALAAAVASALDATAPDSLAAHPAATPSLSTKEHP</sequence>
<comment type="pathway">
    <text evidence="1 9">Porphyrin-containing compound metabolism; protoporphyrin-IX biosynthesis; coproporphyrinogen-III from 5-aminolevulinate: step 3/4.</text>
</comment>
<dbReference type="STRING" id="526729.SAMN04324258_1670"/>
<evidence type="ECO:0000256" key="9">
    <source>
        <dbReference type="RuleBase" id="RU366031"/>
    </source>
</evidence>
<evidence type="ECO:0000256" key="2">
    <source>
        <dbReference type="ARBA" id="ARBA00008133"/>
    </source>
</evidence>
<evidence type="ECO:0000259" key="10">
    <source>
        <dbReference type="Pfam" id="PF02602"/>
    </source>
</evidence>
<comment type="similarity">
    <text evidence="2 9">Belongs to the uroporphyrinogen-III synthase family.</text>
</comment>
<comment type="catalytic activity">
    <reaction evidence="8 9">
        <text>hydroxymethylbilane = uroporphyrinogen III + H2O</text>
        <dbReference type="Rhea" id="RHEA:18965"/>
        <dbReference type="ChEBI" id="CHEBI:15377"/>
        <dbReference type="ChEBI" id="CHEBI:57308"/>
        <dbReference type="ChEBI" id="CHEBI:57845"/>
        <dbReference type="EC" id="4.2.1.75"/>
    </reaction>
</comment>
<evidence type="ECO:0000256" key="8">
    <source>
        <dbReference type="ARBA" id="ARBA00048617"/>
    </source>
</evidence>
<dbReference type="InterPro" id="IPR003754">
    <property type="entry name" value="4pyrrol_synth_uPrphyn_synth"/>
</dbReference>
<protein>
    <recommendedName>
        <fullName evidence="7 9">Uroporphyrinogen-III synthase</fullName>
        <ecNumber evidence="3 9">4.2.1.75</ecNumber>
    </recommendedName>
</protein>
<dbReference type="PANTHER" id="PTHR38042">
    <property type="entry name" value="UROPORPHYRINOGEN-III SYNTHASE, CHLOROPLASTIC"/>
    <property type="match status" value="1"/>
</dbReference>
<gene>
    <name evidence="11" type="ORF">SAMN04324258_1670</name>
</gene>
<reference evidence="11 12" key="1">
    <citation type="submission" date="2017-02" db="EMBL/GenBank/DDBJ databases">
        <authorList>
            <person name="Peterson S.W."/>
        </authorList>
    </citation>
    <scope>NUCLEOTIDE SEQUENCE [LARGE SCALE GENOMIC DNA]</scope>
    <source>
        <strain evidence="11 12">DSM 21481</strain>
    </source>
</reference>
<proteinExistence type="inferred from homology"/>